<evidence type="ECO:0000256" key="3">
    <source>
        <dbReference type="ARBA" id="ARBA00013017"/>
    </source>
</evidence>
<dbReference type="PANTHER" id="PTHR42801:SF4">
    <property type="entry name" value="AHPC_TSA FAMILY PROTEIN"/>
    <property type="match status" value="1"/>
</dbReference>
<dbReference type="SUPFAM" id="SSF52833">
    <property type="entry name" value="Thioredoxin-like"/>
    <property type="match status" value="1"/>
</dbReference>
<evidence type="ECO:0000256" key="12">
    <source>
        <dbReference type="ARBA" id="ARBA00049091"/>
    </source>
</evidence>
<dbReference type="EC" id="1.11.1.24" evidence="3"/>
<comment type="catalytic activity">
    <reaction evidence="12">
        <text>a hydroperoxide + [thioredoxin]-dithiol = an alcohol + [thioredoxin]-disulfide + H2O</text>
        <dbReference type="Rhea" id="RHEA:62620"/>
        <dbReference type="Rhea" id="RHEA-COMP:10698"/>
        <dbReference type="Rhea" id="RHEA-COMP:10700"/>
        <dbReference type="ChEBI" id="CHEBI:15377"/>
        <dbReference type="ChEBI" id="CHEBI:29950"/>
        <dbReference type="ChEBI" id="CHEBI:30879"/>
        <dbReference type="ChEBI" id="CHEBI:35924"/>
        <dbReference type="ChEBI" id="CHEBI:50058"/>
        <dbReference type="EC" id="1.11.1.24"/>
    </reaction>
</comment>
<proteinExistence type="inferred from homology"/>
<dbReference type="PIRSF" id="PIRSF000239">
    <property type="entry name" value="AHPC"/>
    <property type="match status" value="1"/>
</dbReference>
<dbReference type="PROSITE" id="PS51352">
    <property type="entry name" value="THIOREDOXIN_2"/>
    <property type="match status" value="1"/>
</dbReference>
<evidence type="ECO:0000313" key="15">
    <source>
        <dbReference type="EMBL" id="MBD9357096.1"/>
    </source>
</evidence>
<comment type="similarity">
    <text evidence="10">Belongs to the peroxiredoxin family. BCP/PrxQ subfamily.</text>
</comment>
<keyword evidence="7" id="KW-1015">Disulfide bond</keyword>
<keyword evidence="6" id="KW-0560">Oxidoreductase</keyword>
<dbReference type="CDD" id="cd03017">
    <property type="entry name" value="PRX_BCP"/>
    <property type="match status" value="1"/>
</dbReference>
<sequence>MQKTDSTFKRLLFILLTCSAFTLPAYADNLQPGQPAPLFQLPSQDGSKISLAARQGKGWTVLYFYPKAGTPGCTTQACAFRDAIKLIRDQNAEIYGISTDEVKDLQAFHQQHKLTFSLLSDQDAKVSEAYGVKMPILNMAKRWTFIVDPNLTIRRIDDDVDPALDAKRVAEMLKQLQADTN</sequence>
<dbReference type="Pfam" id="PF00578">
    <property type="entry name" value="AhpC-TSA"/>
    <property type="match status" value="1"/>
</dbReference>
<evidence type="ECO:0000256" key="11">
    <source>
        <dbReference type="ARBA" id="ARBA00042639"/>
    </source>
</evidence>
<accession>A0ABR9D2R1</accession>
<organism evidence="15 16">
    <name type="scientific">Methylomonas albis</name>
    <dbReference type="NCBI Taxonomy" id="1854563"/>
    <lineage>
        <taxon>Bacteria</taxon>
        <taxon>Pseudomonadati</taxon>
        <taxon>Pseudomonadota</taxon>
        <taxon>Gammaproteobacteria</taxon>
        <taxon>Methylococcales</taxon>
        <taxon>Methylococcaceae</taxon>
        <taxon>Methylomonas</taxon>
    </lineage>
</organism>
<dbReference type="InterPro" id="IPR024706">
    <property type="entry name" value="Peroxiredoxin_AhpC-typ"/>
</dbReference>
<gene>
    <name evidence="15" type="ORF">IE877_14625</name>
</gene>
<keyword evidence="13" id="KW-0732">Signal</keyword>
<comment type="function">
    <text evidence="1">Thiol-specific peroxidase that catalyzes the reduction of hydrogen peroxide and organic hydroperoxides to water and alcohols, respectively. Plays a role in cell protection against oxidative stress by detoxifying peroxides and as sensor of hydrogen peroxide-mediated signaling events.</text>
</comment>
<dbReference type="Gene3D" id="3.40.30.10">
    <property type="entry name" value="Glutaredoxin"/>
    <property type="match status" value="1"/>
</dbReference>
<protein>
    <recommendedName>
        <fullName evidence="3">thioredoxin-dependent peroxiredoxin</fullName>
        <ecNumber evidence="3">1.11.1.24</ecNumber>
    </recommendedName>
    <alternativeName>
        <fullName evidence="9">Thioredoxin peroxidase</fullName>
    </alternativeName>
    <alternativeName>
        <fullName evidence="11">Thioredoxin-dependent peroxiredoxin Bcp</fullName>
    </alternativeName>
</protein>
<dbReference type="InterPro" id="IPR013766">
    <property type="entry name" value="Thioredoxin_domain"/>
</dbReference>
<evidence type="ECO:0000256" key="10">
    <source>
        <dbReference type="ARBA" id="ARBA00038489"/>
    </source>
</evidence>
<dbReference type="InterPro" id="IPR050924">
    <property type="entry name" value="Peroxiredoxin_BCP/PrxQ"/>
</dbReference>
<dbReference type="Proteomes" id="UP000652176">
    <property type="component" value="Unassembled WGS sequence"/>
</dbReference>
<feature type="signal peptide" evidence="13">
    <location>
        <begin position="1"/>
        <end position="27"/>
    </location>
</feature>
<dbReference type="RefSeq" id="WP_192375397.1">
    <property type="nucleotide sequence ID" value="NZ_CAJHIV010000001.1"/>
</dbReference>
<dbReference type="InterPro" id="IPR036249">
    <property type="entry name" value="Thioredoxin-like_sf"/>
</dbReference>
<evidence type="ECO:0000256" key="1">
    <source>
        <dbReference type="ARBA" id="ARBA00003330"/>
    </source>
</evidence>
<keyword evidence="16" id="KW-1185">Reference proteome</keyword>
<name>A0ABR9D2R1_9GAMM</name>
<keyword evidence="5" id="KW-0049">Antioxidant</keyword>
<feature type="chain" id="PRO_5046462520" description="thioredoxin-dependent peroxiredoxin" evidence="13">
    <location>
        <begin position="28"/>
        <end position="181"/>
    </location>
</feature>
<comment type="caution">
    <text evidence="15">The sequence shown here is derived from an EMBL/GenBank/DDBJ whole genome shotgun (WGS) entry which is preliminary data.</text>
</comment>
<keyword evidence="8" id="KW-0676">Redox-active center</keyword>
<evidence type="ECO:0000256" key="2">
    <source>
        <dbReference type="ARBA" id="ARBA00011245"/>
    </source>
</evidence>
<evidence type="ECO:0000256" key="4">
    <source>
        <dbReference type="ARBA" id="ARBA00022559"/>
    </source>
</evidence>
<keyword evidence="4" id="KW-0575">Peroxidase</keyword>
<evidence type="ECO:0000259" key="14">
    <source>
        <dbReference type="PROSITE" id="PS51352"/>
    </source>
</evidence>
<dbReference type="InterPro" id="IPR000866">
    <property type="entry name" value="AhpC/TSA"/>
</dbReference>
<dbReference type="PANTHER" id="PTHR42801">
    <property type="entry name" value="THIOREDOXIN-DEPENDENT PEROXIDE REDUCTASE"/>
    <property type="match status" value="1"/>
</dbReference>
<evidence type="ECO:0000256" key="8">
    <source>
        <dbReference type="ARBA" id="ARBA00023284"/>
    </source>
</evidence>
<feature type="domain" description="Thioredoxin" evidence="14">
    <location>
        <begin position="30"/>
        <end position="178"/>
    </location>
</feature>
<evidence type="ECO:0000256" key="9">
    <source>
        <dbReference type="ARBA" id="ARBA00032824"/>
    </source>
</evidence>
<comment type="subunit">
    <text evidence="2">Monomer.</text>
</comment>
<evidence type="ECO:0000256" key="7">
    <source>
        <dbReference type="ARBA" id="ARBA00023157"/>
    </source>
</evidence>
<reference evidence="15 16" key="1">
    <citation type="submission" date="2020-09" db="EMBL/GenBank/DDBJ databases">
        <title>Methylomonas albis sp. nov. and Methylomonas fluvii sp. nov.: Two cold-adapted methanotrophs from the River Elbe and an amended description of Methylovulum psychrotolerans strain Eb1.</title>
        <authorList>
            <person name="Bussmann I.K."/>
            <person name="Klings K.-W."/>
            <person name="Warnstedt J."/>
            <person name="Hoppert M."/>
            <person name="Saborowski A."/>
            <person name="Horn F."/>
            <person name="Liebner S."/>
        </authorList>
    </citation>
    <scope>NUCLEOTIDE SEQUENCE [LARGE SCALE GENOMIC DNA]</scope>
    <source>
        <strain evidence="15 16">EbA</strain>
    </source>
</reference>
<evidence type="ECO:0000313" key="16">
    <source>
        <dbReference type="Proteomes" id="UP000652176"/>
    </source>
</evidence>
<evidence type="ECO:0000256" key="5">
    <source>
        <dbReference type="ARBA" id="ARBA00022862"/>
    </source>
</evidence>
<evidence type="ECO:0000256" key="6">
    <source>
        <dbReference type="ARBA" id="ARBA00023002"/>
    </source>
</evidence>
<evidence type="ECO:0000256" key="13">
    <source>
        <dbReference type="SAM" id="SignalP"/>
    </source>
</evidence>
<dbReference type="EMBL" id="JACXSS010000001">
    <property type="protein sequence ID" value="MBD9357096.1"/>
    <property type="molecule type" value="Genomic_DNA"/>
</dbReference>